<feature type="signal peptide" evidence="2">
    <location>
        <begin position="1"/>
        <end position="22"/>
    </location>
</feature>
<dbReference type="GO" id="GO:0016747">
    <property type="term" value="F:acyltransferase activity, transferring groups other than amino-acyl groups"/>
    <property type="evidence" value="ECO:0007669"/>
    <property type="project" value="InterPro"/>
</dbReference>
<feature type="transmembrane region" description="Helical" evidence="1">
    <location>
        <begin position="149"/>
        <end position="171"/>
    </location>
</feature>
<keyword evidence="1" id="KW-0812">Transmembrane</keyword>
<feature type="transmembrane region" description="Helical" evidence="1">
    <location>
        <begin position="593"/>
        <end position="615"/>
    </location>
</feature>
<sequence length="623" mass="72339">MSWNKIVLIKFILTLKIISTSATITDEEYKFIPELFKFEDYDKCIYRSTEAEPTYCRVTVELQPKYLTESNALWNIIEKVSSDRKNYRYDLLRHGICASRKCAKYNETISECLSRIYKSKYGRLGLDAQINKYHCETKESDYVINTKDLTVLMGLGTYVGFVVLVSIWLAIYGKKIVKNEDTKISFFEDFLSAFSLSDNIHSIMHKKATNNYFHSLDGVRFFGSVVLTIAHTTAAAAQIPVSDPQKIEQFTSSFLVIAVINLTVAVQVFLFISSFLTTVNFYSHLRRNHDVSLGYVVRKIVKRYMRFTSGQAVLIALHSTWFMHLFRGPFWEQVMGPDHKHCNEKWWINLLYISNFFFDDGVCLPQMWYLSVDFQLTVIGLLVLWWSQKKTEQMFLVSGLLIFLQIVWTFLYLGWNNFEFTTLYTPELTYDMNFTSIKEWQATWITIATNLAGLAWGLSFGYVYSHYQNNKLFTKRLNCHIWWYTIIMVCTLGTILFSAYYKTTDYYSNSRWFAATYGSVEKVLCVFGMGLFIFGLVQGLGGFIRKFLEWGPMHTMGKLSFGTFLIHFVFIRIDTGLQRNPVHASVYLTTTEVFKNLALSYFTSIVLTSLVLMPVENLVGKFL</sequence>
<accession>A0AA38IC44</accession>
<feature type="domain" description="Acyltransferase 3" evidence="3">
    <location>
        <begin position="214"/>
        <end position="581"/>
    </location>
</feature>
<dbReference type="PANTHER" id="PTHR11161:SF22">
    <property type="entry name" value="ACYLTRANSFERASE 3 DOMAIN-CONTAINING PROTEIN-RELATED"/>
    <property type="match status" value="1"/>
</dbReference>
<feature type="transmembrane region" description="Helical" evidence="1">
    <location>
        <begin position="481"/>
        <end position="501"/>
    </location>
</feature>
<feature type="transmembrane region" description="Helical" evidence="1">
    <location>
        <begin position="253"/>
        <end position="283"/>
    </location>
</feature>
<dbReference type="EMBL" id="JALNTZ010000005">
    <property type="protein sequence ID" value="KAJ3652930.1"/>
    <property type="molecule type" value="Genomic_DNA"/>
</dbReference>
<gene>
    <name evidence="4" type="ORF">Zmor_018853</name>
</gene>
<feature type="transmembrane region" description="Helical" evidence="1">
    <location>
        <begin position="304"/>
        <end position="326"/>
    </location>
</feature>
<comment type="caution">
    <text evidence="4">The sequence shown here is derived from an EMBL/GenBank/DDBJ whole genome shotgun (WGS) entry which is preliminary data.</text>
</comment>
<keyword evidence="1" id="KW-1133">Transmembrane helix</keyword>
<dbReference type="Pfam" id="PF01757">
    <property type="entry name" value="Acyl_transf_3"/>
    <property type="match status" value="1"/>
</dbReference>
<organism evidence="4 5">
    <name type="scientific">Zophobas morio</name>
    <dbReference type="NCBI Taxonomy" id="2755281"/>
    <lineage>
        <taxon>Eukaryota</taxon>
        <taxon>Metazoa</taxon>
        <taxon>Ecdysozoa</taxon>
        <taxon>Arthropoda</taxon>
        <taxon>Hexapoda</taxon>
        <taxon>Insecta</taxon>
        <taxon>Pterygota</taxon>
        <taxon>Neoptera</taxon>
        <taxon>Endopterygota</taxon>
        <taxon>Coleoptera</taxon>
        <taxon>Polyphaga</taxon>
        <taxon>Cucujiformia</taxon>
        <taxon>Tenebrionidae</taxon>
        <taxon>Zophobas</taxon>
    </lineage>
</organism>
<protein>
    <recommendedName>
        <fullName evidence="3">Acyltransferase 3 domain-containing protein</fullName>
    </recommendedName>
</protein>
<evidence type="ECO:0000259" key="3">
    <source>
        <dbReference type="Pfam" id="PF01757"/>
    </source>
</evidence>
<proteinExistence type="predicted"/>
<feature type="transmembrane region" description="Helical" evidence="1">
    <location>
        <begin position="367"/>
        <end position="387"/>
    </location>
</feature>
<feature type="transmembrane region" description="Helical" evidence="1">
    <location>
        <begin position="442"/>
        <end position="460"/>
    </location>
</feature>
<feature type="transmembrane region" description="Helical" evidence="1">
    <location>
        <begin position="521"/>
        <end position="544"/>
    </location>
</feature>
<feature type="transmembrane region" description="Helical" evidence="1">
    <location>
        <begin position="221"/>
        <end position="241"/>
    </location>
</feature>
<dbReference type="Proteomes" id="UP001168821">
    <property type="component" value="Unassembled WGS sequence"/>
</dbReference>
<dbReference type="InterPro" id="IPR052728">
    <property type="entry name" value="O2_lipid_transport_reg"/>
</dbReference>
<dbReference type="PANTHER" id="PTHR11161">
    <property type="entry name" value="O-ACYLTRANSFERASE"/>
    <property type="match status" value="1"/>
</dbReference>
<feature type="transmembrane region" description="Helical" evidence="1">
    <location>
        <begin position="394"/>
        <end position="415"/>
    </location>
</feature>
<keyword evidence="1" id="KW-0472">Membrane</keyword>
<name>A0AA38IC44_9CUCU</name>
<keyword evidence="2" id="KW-0732">Signal</keyword>
<keyword evidence="5" id="KW-1185">Reference proteome</keyword>
<feature type="chain" id="PRO_5041469489" description="Acyltransferase 3 domain-containing protein" evidence="2">
    <location>
        <begin position="23"/>
        <end position="623"/>
    </location>
</feature>
<evidence type="ECO:0000313" key="4">
    <source>
        <dbReference type="EMBL" id="KAJ3652930.1"/>
    </source>
</evidence>
<reference evidence="4" key="1">
    <citation type="journal article" date="2023" name="G3 (Bethesda)">
        <title>Whole genome assemblies of Zophobas morio and Tenebrio molitor.</title>
        <authorList>
            <person name="Kaur S."/>
            <person name="Stinson S.A."/>
            <person name="diCenzo G.C."/>
        </authorList>
    </citation>
    <scope>NUCLEOTIDE SEQUENCE</scope>
    <source>
        <strain evidence="4">QUZm001</strain>
    </source>
</reference>
<evidence type="ECO:0000256" key="2">
    <source>
        <dbReference type="SAM" id="SignalP"/>
    </source>
</evidence>
<dbReference type="AlphaFoldDB" id="A0AA38IC44"/>
<evidence type="ECO:0000256" key="1">
    <source>
        <dbReference type="SAM" id="Phobius"/>
    </source>
</evidence>
<dbReference type="InterPro" id="IPR002656">
    <property type="entry name" value="Acyl_transf_3_dom"/>
</dbReference>
<evidence type="ECO:0000313" key="5">
    <source>
        <dbReference type="Proteomes" id="UP001168821"/>
    </source>
</evidence>